<dbReference type="GO" id="GO:0043107">
    <property type="term" value="P:type IV pilus-dependent motility"/>
    <property type="evidence" value="ECO:0007669"/>
    <property type="project" value="TreeGrafter"/>
</dbReference>
<gene>
    <name evidence="4" type="ORF">EZM97_25515</name>
</gene>
<proteinExistence type="predicted"/>
<dbReference type="EMBL" id="SJTG01000004">
    <property type="protein sequence ID" value="TCI08023.1"/>
    <property type="molecule type" value="Genomic_DNA"/>
</dbReference>
<keyword evidence="1" id="KW-0175">Coiled coil</keyword>
<dbReference type="AlphaFoldDB" id="A0A4R0YQB3"/>
<dbReference type="PANTHER" id="PTHR40278:SF2">
    <property type="entry name" value="TYPE IV PILUS INNER MEMBRANE COMPONENT PILN"/>
    <property type="match status" value="1"/>
</dbReference>
<keyword evidence="3" id="KW-0472">Membrane</keyword>
<comment type="caution">
    <text evidence="4">The sequence shown here is derived from an EMBL/GenBank/DDBJ whole genome shotgun (WGS) entry which is preliminary data.</text>
</comment>
<accession>A0A4R0YQB3</accession>
<evidence type="ECO:0000313" key="4">
    <source>
        <dbReference type="EMBL" id="TCI08023.1"/>
    </source>
</evidence>
<dbReference type="InterPro" id="IPR007813">
    <property type="entry name" value="PilN"/>
</dbReference>
<dbReference type="GO" id="GO:0043683">
    <property type="term" value="P:type IV pilus assembly"/>
    <property type="evidence" value="ECO:0007669"/>
    <property type="project" value="TreeGrafter"/>
</dbReference>
<dbReference type="Proteomes" id="UP000291822">
    <property type="component" value="Unassembled WGS sequence"/>
</dbReference>
<dbReference type="RefSeq" id="WP_131152034.1">
    <property type="nucleotide sequence ID" value="NZ_SJTG01000004.1"/>
</dbReference>
<organism evidence="4 5">
    <name type="scientific">Dyella soli</name>
    <dbReference type="NCBI Taxonomy" id="522319"/>
    <lineage>
        <taxon>Bacteria</taxon>
        <taxon>Pseudomonadati</taxon>
        <taxon>Pseudomonadota</taxon>
        <taxon>Gammaproteobacteria</taxon>
        <taxon>Lysobacterales</taxon>
        <taxon>Rhodanobacteraceae</taxon>
        <taxon>Dyella</taxon>
    </lineage>
</organism>
<feature type="region of interest" description="Disordered" evidence="2">
    <location>
        <begin position="218"/>
        <end position="279"/>
    </location>
</feature>
<keyword evidence="3" id="KW-0812">Transmembrane</keyword>
<keyword evidence="5" id="KW-1185">Reference proteome</keyword>
<protein>
    <submittedName>
        <fullName evidence="4">Fimbrial assembly protein</fullName>
    </submittedName>
</protein>
<keyword evidence="3" id="KW-1133">Transmembrane helix</keyword>
<sequence>MAHINLLPWRNERRKQREREFFMQLGAAFVAGVLFVLLWVGWMGQRIDSQNDRNTYMQGEIKQLDERIAKIKDLEKVRERLLARKKIIEELQANRSQMVHLFDELVKTIPSSARLSGLKQTGEAMSLDGVAQSNASVAEYMRNIESSPWMGHADLRKTENTRGDQRMPYSFGLDVALAKPKADDGSDGKEPVIPANAPADASAAAPAPVAAMPAAASAATPAAAPPASTPPAATTSPTVTATPPKAAPAKTEPAPAAKAPAQPQATAPGSAAANGGAKP</sequence>
<dbReference type="Pfam" id="PF05137">
    <property type="entry name" value="PilN"/>
    <property type="match status" value="1"/>
</dbReference>
<evidence type="ECO:0000256" key="2">
    <source>
        <dbReference type="SAM" id="MobiDB-lite"/>
    </source>
</evidence>
<feature type="coiled-coil region" evidence="1">
    <location>
        <begin position="64"/>
        <end position="94"/>
    </location>
</feature>
<dbReference type="PANTHER" id="PTHR40278">
    <property type="entry name" value="DNA UTILIZATION PROTEIN HOFN"/>
    <property type="match status" value="1"/>
</dbReference>
<feature type="compositionally biased region" description="Low complexity" evidence="2">
    <location>
        <begin position="230"/>
        <end position="273"/>
    </location>
</feature>
<feature type="transmembrane region" description="Helical" evidence="3">
    <location>
        <begin position="21"/>
        <end position="42"/>
    </location>
</feature>
<dbReference type="InterPro" id="IPR052534">
    <property type="entry name" value="Extracell_DNA_Util/SecSys_Comp"/>
</dbReference>
<evidence type="ECO:0000256" key="3">
    <source>
        <dbReference type="SAM" id="Phobius"/>
    </source>
</evidence>
<reference evidence="4 5" key="1">
    <citation type="submission" date="2019-02" db="EMBL/GenBank/DDBJ databases">
        <title>Dyella amyloliquefaciens sp. nov., isolated from forest soil.</title>
        <authorList>
            <person name="Gao Z.-H."/>
            <person name="Qiu L.-H."/>
        </authorList>
    </citation>
    <scope>NUCLEOTIDE SEQUENCE [LARGE SCALE GENOMIC DNA]</scope>
    <source>
        <strain evidence="4 5">KACC 12747</strain>
    </source>
</reference>
<evidence type="ECO:0000313" key="5">
    <source>
        <dbReference type="Proteomes" id="UP000291822"/>
    </source>
</evidence>
<name>A0A4R0YQB3_9GAMM</name>
<evidence type="ECO:0000256" key="1">
    <source>
        <dbReference type="SAM" id="Coils"/>
    </source>
</evidence>